<feature type="signal peptide" evidence="2">
    <location>
        <begin position="1"/>
        <end position="20"/>
    </location>
</feature>
<dbReference type="RefSeq" id="WP_147819075.1">
    <property type="nucleotide sequence ID" value="NZ_BPRA01000010.1"/>
</dbReference>
<evidence type="ECO:0000256" key="2">
    <source>
        <dbReference type="SAM" id="SignalP"/>
    </source>
</evidence>
<proteinExistence type="predicted"/>
<comment type="caution">
    <text evidence="3">The sequence shown here is derived from an EMBL/GenBank/DDBJ whole genome shotgun (WGS) entry which is preliminary data.</text>
</comment>
<keyword evidence="2" id="KW-0732">Signal</keyword>
<feature type="region of interest" description="Disordered" evidence="1">
    <location>
        <begin position="21"/>
        <end position="71"/>
    </location>
</feature>
<evidence type="ECO:0000313" key="3">
    <source>
        <dbReference type="EMBL" id="GJE56024.1"/>
    </source>
</evidence>
<feature type="compositionally biased region" description="Low complexity" evidence="1">
    <location>
        <begin position="47"/>
        <end position="57"/>
    </location>
</feature>
<evidence type="ECO:0000313" key="4">
    <source>
        <dbReference type="Proteomes" id="UP001055101"/>
    </source>
</evidence>
<protein>
    <submittedName>
        <fullName evidence="3">Uncharacterized protein</fullName>
    </submittedName>
</protein>
<organism evidence="3 4">
    <name type="scientific">Methylobacterium thuringiense</name>
    <dbReference type="NCBI Taxonomy" id="1003091"/>
    <lineage>
        <taxon>Bacteria</taxon>
        <taxon>Pseudomonadati</taxon>
        <taxon>Pseudomonadota</taxon>
        <taxon>Alphaproteobacteria</taxon>
        <taxon>Hyphomicrobiales</taxon>
        <taxon>Methylobacteriaceae</taxon>
        <taxon>Methylobacterium</taxon>
    </lineage>
</organism>
<name>A0ABQ4TL09_9HYPH</name>
<evidence type="ECO:0000256" key="1">
    <source>
        <dbReference type="SAM" id="MobiDB-lite"/>
    </source>
</evidence>
<accession>A0ABQ4TL09</accession>
<dbReference type="Proteomes" id="UP001055101">
    <property type="component" value="Unassembled WGS sequence"/>
</dbReference>
<sequence length="84" mass="8520">MPMRSIIATMFVLTAAPAFAQTETGTGGGPTSTVTAPHTTSVGQTKPPGAAAGPGPAETREGRTERMNKDDKIMKGICIGCGTK</sequence>
<feature type="chain" id="PRO_5045358325" evidence="2">
    <location>
        <begin position="21"/>
        <end position="84"/>
    </location>
</feature>
<reference evidence="3" key="1">
    <citation type="journal article" date="2021" name="Front. Microbiol.">
        <title>Comprehensive Comparative Genomics and Phenotyping of Methylobacterium Species.</title>
        <authorList>
            <person name="Alessa O."/>
            <person name="Ogura Y."/>
            <person name="Fujitani Y."/>
            <person name="Takami H."/>
            <person name="Hayashi T."/>
            <person name="Sahin N."/>
            <person name="Tani A."/>
        </authorList>
    </citation>
    <scope>NUCLEOTIDE SEQUENCE</scope>
    <source>
        <strain evidence="3">DSM 23674</strain>
    </source>
</reference>
<reference evidence="3" key="2">
    <citation type="submission" date="2021-08" db="EMBL/GenBank/DDBJ databases">
        <authorList>
            <person name="Tani A."/>
            <person name="Ola A."/>
            <person name="Ogura Y."/>
            <person name="Katsura K."/>
            <person name="Hayashi T."/>
        </authorList>
    </citation>
    <scope>NUCLEOTIDE SEQUENCE</scope>
    <source>
        <strain evidence="3">DSM 23674</strain>
    </source>
</reference>
<keyword evidence="4" id="KW-1185">Reference proteome</keyword>
<gene>
    <name evidence="3" type="ORF">EKPJFOCH_2521</name>
</gene>
<dbReference type="EMBL" id="BPRA01000010">
    <property type="protein sequence ID" value="GJE56024.1"/>
    <property type="molecule type" value="Genomic_DNA"/>
</dbReference>
<feature type="compositionally biased region" description="Basic and acidic residues" evidence="1">
    <location>
        <begin position="58"/>
        <end position="71"/>
    </location>
</feature>